<reference evidence="1" key="1">
    <citation type="journal article" date="2014" name="Nucleic Acids Res.">
        <title>The evolutionary dynamics of variant antigen genes in Babesia reveal a history of genomic innovation underlying host-parasite interaction.</title>
        <authorList>
            <person name="Jackson A.P."/>
            <person name="Otto T.D."/>
            <person name="Darby A."/>
            <person name="Ramaprasad A."/>
            <person name="Xia D."/>
            <person name="Echaide I.E."/>
            <person name="Farber M."/>
            <person name="Gahlot S."/>
            <person name="Gamble J."/>
            <person name="Gupta D."/>
            <person name="Gupta Y."/>
            <person name="Jackson L."/>
            <person name="Malandrin L."/>
            <person name="Malas T.B."/>
            <person name="Moussa E."/>
            <person name="Nair M."/>
            <person name="Reid A.J."/>
            <person name="Sanders M."/>
            <person name="Sharma J."/>
            <person name="Tracey A."/>
            <person name="Quail M.A."/>
            <person name="Weir W."/>
            <person name="Wastling J.M."/>
            <person name="Hall N."/>
            <person name="Willadsen P."/>
            <person name="Lingelbach K."/>
            <person name="Shiels B."/>
            <person name="Tait A."/>
            <person name="Berriman M."/>
            <person name="Allred D.R."/>
            <person name="Pain A."/>
        </authorList>
    </citation>
    <scope>NUCLEOTIDE SEQUENCE</scope>
    <source>
        <strain evidence="1">1802A</strain>
    </source>
</reference>
<evidence type="ECO:0000313" key="2">
    <source>
        <dbReference type="Proteomes" id="UP001195914"/>
    </source>
</evidence>
<proteinExistence type="predicted"/>
<protein>
    <submittedName>
        <fullName evidence="1">Uncharacterized protein</fullName>
    </submittedName>
</protein>
<dbReference type="AlphaFoldDB" id="A0AAD9GHQ2"/>
<evidence type="ECO:0000313" key="1">
    <source>
        <dbReference type="EMBL" id="KAK1938640.1"/>
    </source>
</evidence>
<name>A0AAD9GHQ2_BABDI</name>
<dbReference type="EMBL" id="JAHBMH010000024">
    <property type="protein sequence ID" value="KAK1938640.1"/>
    <property type="molecule type" value="Genomic_DNA"/>
</dbReference>
<gene>
    <name evidence="1" type="ORF">X943_003067</name>
</gene>
<comment type="caution">
    <text evidence="1">The sequence shown here is derived from an EMBL/GenBank/DDBJ whole genome shotgun (WGS) entry which is preliminary data.</text>
</comment>
<reference evidence="1" key="2">
    <citation type="submission" date="2021-05" db="EMBL/GenBank/DDBJ databases">
        <authorList>
            <person name="Pain A."/>
        </authorList>
    </citation>
    <scope>NUCLEOTIDE SEQUENCE</scope>
    <source>
        <strain evidence="1">1802A</strain>
    </source>
</reference>
<sequence length="84" mass="9753">MSNAKFMSGSRALGLVCLFALSSPYIYNSVKQAYWTRRFRKLNMDEIISDRFTWLHHCMLRDEVERTLIQQASTTMKGNASDTL</sequence>
<accession>A0AAD9GHQ2</accession>
<dbReference type="Proteomes" id="UP001195914">
    <property type="component" value="Unassembled WGS sequence"/>
</dbReference>
<organism evidence="1 2">
    <name type="scientific">Babesia divergens</name>
    <dbReference type="NCBI Taxonomy" id="32595"/>
    <lineage>
        <taxon>Eukaryota</taxon>
        <taxon>Sar</taxon>
        <taxon>Alveolata</taxon>
        <taxon>Apicomplexa</taxon>
        <taxon>Aconoidasida</taxon>
        <taxon>Piroplasmida</taxon>
        <taxon>Babesiidae</taxon>
        <taxon>Babesia</taxon>
    </lineage>
</organism>
<keyword evidence="2" id="KW-1185">Reference proteome</keyword>